<feature type="compositionally biased region" description="Low complexity" evidence="7">
    <location>
        <begin position="1146"/>
        <end position="1159"/>
    </location>
</feature>
<feature type="transmembrane region" description="Helical" evidence="8">
    <location>
        <begin position="484"/>
        <end position="503"/>
    </location>
</feature>
<feature type="transmembrane region" description="Helical" evidence="8">
    <location>
        <begin position="395"/>
        <end position="413"/>
    </location>
</feature>
<dbReference type="PROSITE" id="PS50850">
    <property type="entry name" value="MFS"/>
    <property type="match status" value="1"/>
</dbReference>
<evidence type="ECO:0000313" key="11">
    <source>
        <dbReference type="EMBL" id="KAA8583649.1"/>
    </source>
</evidence>
<dbReference type="CDD" id="cd17428">
    <property type="entry name" value="MFS_MCT9"/>
    <property type="match status" value="1"/>
</dbReference>
<feature type="transmembrane region" description="Helical" evidence="8">
    <location>
        <begin position="115"/>
        <end position="134"/>
    </location>
</feature>
<dbReference type="FunFam" id="1.20.1250.20:FF:000872">
    <property type="entry name" value="Solute carrier family 16, member 9a"/>
    <property type="match status" value="1"/>
</dbReference>
<feature type="transmembrane region" description="Helical" evidence="8">
    <location>
        <begin position="425"/>
        <end position="445"/>
    </location>
</feature>
<feature type="region of interest" description="Disordered" evidence="7">
    <location>
        <begin position="896"/>
        <end position="974"/>
    </location>
</feature>
<dbReference type="InterPro" id="IPR020846">
    <property type="entry name" value="MFS_dom"/>
</dbReference>
<dbReference type="InterPro" id="IPR011701">
    <property type="entry name" value="MFS"/>
</dbReference>
<dbReference type="InterPro" id="IPR030767">
    <property type="entry name" value="MCT9"/>
</dbReference>
<dbReference type="GO" id="GO:0016020">
    <property type="term" value="C:membrane"/>
    <property type="evidence" value="ECO:0007669"/>
    <property type="project" value="UniProtKB-SubCell"/>
</dbReference>
<keyword evidence="8" id="KW-0472">Membrane</keyword>
<dbReference type="PANTHER" id="PTHR15904:SF19">
    <property type="entry name" value="PROTEIN FAM13C"/>
    <property type="match status" value="1"/>
</dbReference>
<protein>
    <recommendedName>
        <fullName evidence="3">Monocarboxylate transporter 9</fullName>
    </recommendedName>
    <alternativeName>
        <fullName evidence="4">Solute carrier family 16 member 9</fullName>
    </alternativeName>
</protein>
<dbReference type="Pfam" id="PF07690">
    <property type="entry name" value="MFS_1"/>
    <property type="match status" value="1"/>
</dbReference>
<feature type="transmembrane region" description="Helical" evidence="8">
    <location>
        <begin position="451"/>
        <end position="472"/>
    </location>
</feature>
<dbReference type="SMART" id="SM00324">
    <property type="entry name" value="RhoGAP"/>
    <property type="match status" value="1"/>
</dbReference>
<dbReference type="InterPro" id="IPR059029">
    <property type="entry name" value="FAM13A_dom"/>
</dbReference>
<dbReference type="InterPro" id="IPR036259">
    <property type="entry name" value="MFS_trans_sf"/>
</dbReference>
<comment type="subcellular location">
    <subcellularLocation>
        <location evidence="1">Membrane</location>
        <topology evidence="1">Multi-pass membrane protein</topology>
    </subcellularLocation>
</comment>
<feature type="coiled-coil region" evidence="6">
    <location>
        <begin position="1246"/>
        <end position="1306"/>
    </location>
</feature>
<feature type="transmembrane region" description="Helical" evidence="8">
    <location>
        <begin position="75"/>
        <end position="95"/>
    </location>
</feature>
<feature type="transmembrane region" description="Helical" evidence="8">
    <location>
        <begin position="170"/>
        <end position="190"/>
    </location>
</feature>
<evidence type="ECO:0000256" key="6">
    <source>
        <dbReference type="SAM" id="Coils"/>
    </source>
</evidence>
<dbReference type="EMBL" id="VOFY01000017">
    <property type="protein sequence ID" value="KAA8583649.1"/>
    <property type="molecule type" value="Genomic_DNA"/>
</dbReference>
<gene>
    <name evidence="11" type="ORF">FQN60_014857</name>
</gene>
<keyword evidence="6" id="KW-0175">Coiled coil</keyword>
<dbReference type="SUPFAM" id="SSF103473">
    <property type="entry name" value="MFS general substrate transporter"/>
    <property type="match status" value="1"/>
</dbReference>
<feature type="transmembrane region" description="Helical" evidence="8">
    <location>
        <begin position="227"/>
        <end position="248"/>
    </location>
</feature>
<comment type="similarity">
    <text evidence="2">Belongs to the FAM13 family.</text>
</comment>
<evidence type="ECO:0000256" key="1">
    <source>
        <dbReference type="ARBA" id="ARBA00004141"/>
    </source>
</evidence>
<keyword evidence="8" id="KW-1133">Transmembrane helix</keyword>
<dbReference type="Pfam" id="PF00620">
    <property type="entry name" value="RhoGAP"/>
    <property type="match status" value="1"/>
</dbReference>
<dbReference type="GO" id="GO:0022857">
    <property type="term" value="F:transmembrane transporter activity"/>
    <property type="evidence" value="ECO:0007669"/>
    <property type="project" value="InterPro"/>
</dbReference>
<feature type="transmembrane region" description="Helical" evidence="8">
    <location>
        <begin position="358"/>
        <end position="380"/>
    </location>
</feature>
<feature type="domain" description="Rho-GAP" evidence="9">
    <location>
        <begin position="600"/>
        <end position="789"/>
    </location>
</feature>
<dbReference type="InterPro" id="IPR008936">
    <property type="entry name" value="Rho_GTPase_activation_prot"/>
</dbReference>
<dbReference type="InterPro" id="IPR039102">
    <property type="entry name" value="FAM13"/>
</dbReference>
<dbReference type="InterPro" id="IPR000198">
    <property type="entry name" value="RhoGAP_dom"/>
</dbReference>
<feature type="coiled-coil region" evidence="6">
    <location>
        <begin position="1523"/>
        <end position="1587"/>
    </location>
</feature>
<feature type="non-terminal residue" evidence="11">
    <location>
        <position position="1"/>
    </location>
</feature>
<evidence type="ECO:0000256" key="8">
    <source>
        <dbReference type="SAM" id="Phobius"/>
    </source>
</evidence>
<sequence>ERKRKRSSSCLRSGCCWTSKNSFQPEGNHPTWEVPVERAAALQGPAAVFVDAELIPEGSSDISTMAPSTKVLDGGWGWAIVVASFMAQLLAYGSPQSVGVLYPEWLHAFQEGKSMTAWVGSLVAGVGLIASPVCSACVDNFGARPVTIFSGVMVAGGLILSAFAPNVQFLIFSYGIVVGLGCGLVYAATLTITCQYFDKRRGLALGIVTTGTSVGAFIYASAQNKLIVLYGLDGCLLIIGAVALNLMACAGFMRPLNMPGYYLKQKAALERNTEEQLFEKPPTDDLKITAGSTSTNTEKLLTVKELLDTVDAKDLAIQTEKKKGSFLTGLAIMKVIKKKQQAYFKYMHSMCEIMQDQAMVAFCIAVFLFSLGAFPPVLFIEDVAQSEGLIEEVSVIPLVSIGAIATCVGKLVLGMLVDIKWINGIYLYAFTMSAGGVALLLIPITKTYMGLQILSVILGFFSGNWSITSYITTKIVGLDRLTQAHGILMFFGGLGIMLGPPVVGYFFDWTQSYDLAFYFSGGCVELGAFILFLLTLPCWNKKYSENDRPDVHYTSNCDKVASSDPSSLRILIPSAKVSPEPITPTLVAEPELAVSSVFGVAFETLREDGQMVCGIPLILRDMVEYLDKNGMHHRGLFRLCGSVVRTRQLRKRCDHGERVDLEHEGDVPTVTSLLKLFLRELPTPVVPEPHRKQLVLSLTGYEDEAEMNQSLRENFCHLPDDNLIILSYLVHFLSRVAAHSQSNHMPLENLATIFGPCIFHVPAGPRMLEEQSVCNTLLLHLLRHQKVLFSIPAKDTVSTLITSSSPCPPTLSALSHFEVQSSSCHSEQSSVERLEGETTSVSATSAFHQTNRMQCQLNSHDTLAQGCETNCDVSADIQKLIPDQEALEQSSDHIEAGCVLSGPTDPGPEQHQHQSRPSQNLQEESPELECDTQGAFSQDKRPPFPSISKEKEEEKVENQRTPHSPIRVNCSTASKDAGQKSSALDCCIANESQSNTKTQTQHTESMLCCAEYKTEAKTTVSEKVNRGEEEEEEEEEEDVVVVLLTDTIAEAGITAMTRTRQPLTSSCNYLPNHASASEYSPSLKLQALEGDLEPLPAPVDPRAQHKLPDQQQPFCTEEQSLYLTHKLLLHLPALPPAQDQVDTSQSVHTPSPHSPESSPVLSTAILFEGISENDTLPSSPGPKTSPLLSCFTTSDCPVPSPRCPNLSHSLRYNLDPDTAPSPPCSQHIRMARSTVHTEPAEGSVSISVLNRHIHSLRKRIRHFEERFEQEKHYKPAHNDKTAHPEVARLMMELIKSRKQLKELKLRQSQERGLKGQVDFNRSAETCSTNIDQREAALTGTELQQLNNSSNTKPNVEETVNIITNRLKERRQELSLPDSVMEMSHFQMILEKTSLQKCLLYFESLHGRPSTRQERTLMKPFYDRYRLLKQLLFSSSAVSTVITTIEEEEGSDDENPKQQSPMLQPLRLISPRCVSLDESLHLSSLEISETPLVSPLEEVKCFQPQIITLATLHEASRPELLDHLRTARLEKRRLHQALREFEDHFYTQTGRPCQKEDRGPMAEEYCQYKNLKAKLRLLEALLSKQQDSTKTI</sequence>
<dbReference type="PROSITE" id="PS50238">
    <property type="entry name" value="RHOGAP"/>
    <property type="match status" value="1"/>
</dbReference>
<dbReference type="Pfam" id="PF26116">
    <property type="entry name" value="FAM13A"/>
    <property type="match status" value="1"/>
</dbReference>
<evidence type="ECO:0000256" key="5">
    <source>
        <dbReference type="ARBA" id="ARBA00058966"/>
    </source>
</evidence>
<feature type="compositionally biased region" description="Basic and acidic residues" evidence="7">
    <location>
        <begin position="938"/>
        <end position="960"/>
    </location>
</feature>
<evidence type="ECO:0000256" key="2">
    <source>
        <dbReference type="ARBA" id="ARBA00007549"/>
    </source>
</evidence>
<dbReference type="PANTHER" id="PTHR15904">
    <property type="entry name" value="FAM13"/>
    <property type="match status" value="1"/>
</dbReference>
<dbReference type="Proteomes" id="UP000327493">
    <property type="component" value="Chromosome 17"/>
</dbReference>
<dbReference type="Gene3D" id="1.20.1250.20">
    <property type="entry name" value="MFS general substrate transporter like domains"/>
    <property type="match status" value="2"/>
</dbReference>
<keyword evidence="12" id="KW-1185">Reference proteome</keyword>
<evidence type="ECO:0000256" key="3">
    <source>
        <dbReference type="ARBA" id="ARBA00035035"/>
    </source>
</evidence>
<reference evidence="11 12" key="1">
    <citation type="submission" date="2019-08" db="EMBL/GenBank/DDBJ databases">
        <title>A chromosome-level genome assembly, high-density linkage maps, and genome scans reveal the genomic architecture of hybrid incompatibilities underlying speciation via character displacement in darters (Percidae: Etheostominae).</title>
        <authorList>
            <person name="Moran R.L."/>
            <person name="Catchen J.M."/>
            <person name="Fuller R.C."/>
        </authorList>
    </citation>
    <scope>NUCLEOTIDE SEQUENCE [LARGE SCALE GENOMIC DNA]</scope>
    <source>
        <strain evidence="11">EspeVRDwgs_2016</strain>
        <tissue evidence="11">Muscle</tissue>
    </source>
</reference>
<name>A0A5J5CRW0_9PERO</name>
<dbReference type="Gene3D" id="1.10.555.10">
    <property type="entry name" value="Rho GTPase activation protein"/>
    <property type="match status" value="1"/>
</dbReference>
<evidence type="ECO:0000256" key="4">
    <source>
        <dbReference type="ARBA" id="ARBA00035039"/>
    </source>
</evidence>
<keyword evidence="8" id="KW-0812">Transmembrane</keyword>
<feature type="region of interest" description="Disordered" evidence="7">
    <location>
        <begin position="1138"/>
        <end position="1159"/>
    </location>
</feature>
<evidence type="ECO:0000256" key="7">
    <source>
        <dbReference type="SAM" id="MobiDB-lite"/>
    </source>
</evidence>
<proteinExistence type="inferred from homology"/>
<evidence type="ECO:0000313" key="12">
    <source>
        <dbReference type="Proteomes" id="UP000327493"/>
    </source>
</evidence>
<comment type="caution">
    <text evidence="11">The sequence shown here is derived from an EMBL/GenBank/DDBJ whole genome shotgun (WGS) entry which is preliminary data.</text>
</comment>
<accession>A0A5J5CRW0</accession>
<feature type="transmembrane region" description="Helical" evidence="8">
    <location>
        <begin position="146"/>
        <end position="164"/>
    </location>
</feature>
<evidence type="ECO:0000259" key="10">
    <source>
        <dbReference type="PROSITE" id="PS50850"/>
    </source>
</evidence>
<organism evidence="11 12">
    <name type="scientific">Etheostoma spectabile</name>
    <name type="common">orangethroat darter</name>
    <dbReference type="NCBI Taxonomy" id="54343"/>
    <lineage>
        <taxon>Eukaryota</taxon>
        <taxon>Metazoa</taxon>
        <taxon>Chordata</taxon>
        <taxon>Craniata</taxon>
        <taxon>Vertebrata</taxon>
        <taxon>Euteleostomi</taxon>
        <taxon>Actinopterygii</taxon>
        <taxon>Neopterygii</taxon>
        <taxon>Teleostei</taxon>
        <taxon>Neoteleostei</taxon>
        <taxon>Acanthomorphata</taxon>
        <taxon>Eupercaria</taxon>
        <taxon>Perciformes</taxon>
        <taxon>Percoidei</taxon>
        <taxon>Percidae</taxon>
        <taxon>Etheostomatinae</taxon>
        <taxon>Etheostoma</taxon>
    </lineage>
</organism>
<feature type="domain" description="Major facilitator superfamily (MFS) profile" evidence="10">
    <location>
        <begin position="80"/>
        <end position="539"/>
    </location>
</feature>
<evidence type="ECO:0000259" key="9">
    <source>
        <dbReference type="PROSITE" id="PS50238"/>
    </source>
</evidence>
<dbReference type="SUPFAM" id="SSF48350">
    <property type="entry name" value="GTPase activation domain, GAP"/>
    <property type="match status" value="1"/>
</dbReference>
<comment type="function">
    <text evidence="5">Extracellular pH-and Na(+)-sensitive low-affinity creatine transporter. Also functions as a pH-independent carnitine efflux transporter.</text>
</comment>
<feature type="transmembrane region" description="Helical" evidence="8">
    <location>
        <begin position="202"/>
        <end position="221"/>
    </location>
</feature>
<dbReference type="GO" id="GO:0007165">
    <property type="term" value="P:signal transduction"/>
    <property type="evidence" value="ECO:0007669"/>
    <property type="project" value="InterPro"/>
</dbReference>